<dbReference type="InterPro" id="IPR045584">
    <property type="entry name" value="Pilin-like"/>
</dbReference>
<keyword evidence="1" id="KW-0472">Membrane</keyword>
<comment type="caution">
    <text evidence="3">The sequence shown here is derived from an EMBL/GenBank/DDBJ whole genome shotgun (WGS) entry which is preliminary data.</text>
</comment>
<feature type="transmembrane region" description="Helical" evidence="1">
    <location>
        <begin position="29"/>
        <end position="52"/>
    </location>
</feature>
<dbReference type="SUPFAM" id="SSF54523">
    <property type="entry name" value="Pili subunits"/>
    <property type="match status" value="1"/>
</dbReference>
<sequence length="156" mass="17304">MNTRRRQDEVVRALAGVTSARGMVPVPTMMVIGFITAVFVGLVGVFVFGATCPRPPELDANREIQQLSQLVNTFYLTNSPNRLPRELDELTQGAAPLTTEVSNDPWGTPYVYVKIDNREFEIFSAGRDGKAGTDDDVRPRYERRVVSGCAGQEILR</sequence>
<evidence type="ECO:0000256" key="1">
    <source>
        <dbReference type="SAM" id="Phobius"/>
    </source>
</evidence>
<keyword evidence="1" id="KW-1133">Transmembrane helix</keyword>
<evidence type="ECO:0000313" key="3">
    <source>
        <dbReference type="EMBL" id="RVU44895.1"/>
    </source>
</evidence>
<keyword evidence="1" id="KW-0812">Transmembrane</keyword>
<reference evidence="3 4" key="1">
    <citation type="submission" date="2019-01" db="EMBL/GenBank/DDBJ databases">
        <title>Lujinxingia litoralis gen. nov., sp. nov. and Lujinxingia sediminis gen. nov., sp. nov., new members in the order Bradymonadales, isolated from coastal sediment.</title>
        <authorList>
            <person name="Li C.-M."/>
        </authorList>
    </citation>
    <scope>NUCLEOTIDE SEQUENCE [LARGE SCALE GENOMIC DNA]</scope>
    <source>
        <strain evidence="3 4">SEH01</strain>
    </source>
</reference>
<organism evidence="3 4">
    <name type="scientific">Lujinxingia sediminis</name>
    <dbReference type="NCBI Taxonomy" id="2480984"/>
    <lineage>
        <taxon>Bacteria</taxon>
        <taxon>Deltaproteobacteria</taxon>
        <taxon>Bradymonadales</taxon>
        <taxon>Lujinxingiaceae</taxon>
        <taxon>Lujinxingia</taxon>
    </lineage>
</organism>
<evidence type="ECO:0000259" key="2">
    <source>
        <dbReference type="Pfam" id="PF08334"/>
    </source>
</evidence>
<protein>
    <recommendedName>
        <fullName evidence="2">Type II secretion system protein GspG C-terminal domain-containing protein</fullName>
    </recommendedName>
</protein>
<gene>
    <name evidence="3" type="ORF">EA187_10180</name>
</gene>
<dbReference type="Pfam" id="PF08334">
    <property type="entry name" value="T2SSG"/>
    <property type="match status" value="1"/>
</dbReference>
<dbReference type="InterPro" id="IPR013545">
    <property type="entry name" value="T2SS_protein-GspG_C"/>
</dbReference>
<keyword evidence="4" id="KW-1185">Reference proteome</keyword>
<feature type="domain" description="Type II secretion system protein GspG C-terminal" evidence="2">
    <location>
        <begin position="60"/>
        <end position="136"/>
    </location>
</feature>
<proteinExistence type="predicted"/>
<dbReference type="Proteomes" id="UP000282926">
    <property type="component" value="Unassembled WGS sequence"/>
</dbReference>
<dbReference type="RefSeq" id="WP_127780199.1">
    <property type="nucleotide sequence ID" value="NZ_SADD01000004.1"/>
</dbReference>
<dbReference type="Gene3D" id="3.30.700.10">
    <property type="entry name" value="Glycoprotein, Type 4 Pilin"/>
    <property type="match status" value="1"/>
</dbReference>
<name>A0ABY0CUA2_9DELT</name>
<accession>A0ABY0CUA2</accession>
<evidence type="ECO:0000313" key="4">
    <source>
        <dbReference type="Proteomes" id="UP000282926"/>
    </source>
</evidence>
<dbReference type="EMBL" id="SADD01000004">
    <property type="protein sequence ID" value="RVU44895.1"/>
    <property type="molecule type" value="Genomic_DNA"/>
</dbReference>